<dbReference type="InterPro" id="IPR007831">
    <property type="entry name" value="T2SS_GspE_N"/>
</dbReference>
<accession>A0A1M6IIC4</accession>
<dbReference type="GO" id="GO:0016887">
    <property type="term" value="F:ATP hydrolysis activity"/>
    <property type="evidence" value="ECO:0007669"/>
    <property type="project" value="InterPro"/>
</dbReference>
<evidence type="ECO:0000256" key="1">
    <source>
        <dbReference type="ARBA" id="ARBA00006611"/>
    </source>
</evidence>
<gene>
    <name evidence="4" type="ORF">SAMN02745165_02121</name>
</gene>
<dbReference type="InterPro" id="IPR050921">
    <property type="entry name" value="T4SS_GSP_E_ATPase"/>
</dbReference>
<dbReference type="SUPFAM" id="SSF52540">
    <property type="entry name" value="P-loop containing nucleoside triphosphate hydrolases"/>
    <property type="match status" value="1"/>
</dbReference>
<proteinExistence type="inferred from homology"/>
<evidence type="ECO:0000313" key="4">
    <source>
        <dbReference type="EMBL" id="SHJ34222.1"/>
    </source>
</evidence>
<dbReference type="NCBIfam" id="TIGR01420">
    <property type="entry name" value="pilT_fam"/>
    <property type="match status" value="1"/>
</dbReference>
<dbReference type="CDD" id="cd01131">
    <property type="entry name" value="PilT"/>
    <property type="match status" value="1"/>
</dbReference>
<comment type="similarity">
    <text evidence="1">Belongs to the GSP E family.</text>
</comment>
<evidence type="ECO:0000259" key="2">
    <source>
        <dbReference type="Pfam" id="PF00437"/>
    </source>
</evidence>
<reference evidence="4 5" key="1">
    <citation type="submission" date="2016-11" db="EMBL/GenBank/DDBJ databases">
        <authorList>
            <person name="Jaros S."/>
            <person name="Januszkiewicz K."/>
            <person name="Wedrychowicz H."/>
        </authorList>
    </citation>
    <scope>NUCLEOTIDE SEQUENCE [LARGE SCALE GENOMIC DNA]</scope>
    <source>
        <strain evidence="4 5">DSM 5091</strain>
    </source>
</reference>
<feature type="domain" description="Type II secretion system protein GspE N-terminal" evidence="3">
    <location>
        <begin position="63"/>
        <end position="147"/>
    </location>
</feature>
<dbReference type="Pfam" id="PF00437">
    <property type="entry name" value="T2SSE"/>
    <property type="match status" value="1"/>
</dbReference>
<dbReference type="Gene3D" id="3.30.450.90">
    <property type="match status" value="1"/>
</dbReference>
<organism evidence="4 5">
    <name type="scientific">Malonomonas rubra DSM 5091</name>
    <dbReference type="NCBI Taxonomy" id="1122189"/>
    <lineage>
        <taxon>Bacteria</taxon>
        <taxon>Pseudomonadati</taxon>
        <taxon>Thermodesulfobacteriota</taxon>
        <taxon>Desulfuromonadia</taxon>
        <taxon>Desulfuromonadales</taxon>
        <taxon>Geopsychrobacteraceae</taxon>
        <taxon>Malonomonas</taxon>
    </lineage>
</organism>
<dbReference type="InterPro" id="IPR001482">
    <property type="entry name" value="T2SS/T4SS_dom"/>
</dbReference>
<dbReference type="Gene3D" id="3.40.50.300">
    <property type="entry name" value="P-loop containing nucleotide triphosphate hydrolases"/>
    <property type="match status" value="1"/>
</dbReference>
<dbReference type="GO" id="GO:0005524">
    <property type="term" value="F:ATP binding"/>
    <property type="evidence" value="ECO:0007669"/>
    <property type="project" value="InterPro"/>
</dbReference>
<dbReference type="InterPro" id="IPR027417">
    <property type="entry name" value="P-loop_NTPase"/>
</dbReference>
<dbReference type="EMBL" id="FQZT01000007">
    <property type="protein sequence ID" value="SHJ34222.1"/>
    <property type="molecule type" value="Genomic_DNA"/>
</dbReference>
<evidence type="ECO:0000313" key="5">
    <source>
        <dbReference type="Proteomes" id="UP000184171"/>
    </source>
</evidence>
<protein>
    <submittedName>
        <fullName evidence="4">Pilus retraction protein PilT</fullName>
    </submittedName>
</protein>
<evidence type="ECO:0000259" key="3">
    <source>
        <dbReference type="Pfam" id="PF05157"/>
    </source>
</evidence>
<dbReference type="Proteomes" id="UP000184171">
    <property type="component" value="Unassembled WGS sequence"/>
</dbReference>
<dbReference type="OrthoDB" id="5401649at2"/>
<keyword evidence="5" id="KW-1185">Reference proteome</keyword>
<sequence>MSNEQKRRKLGEYLLEERALTPVQLDKALQKQEETGGQIGSKLVELNLIEAKTLVKALSKQLGHPVANLLELRLDPKALKLLSTDQLKKYQVLPVAFYDKQVVLAVMTPGQKPAVDELPHILGRPIKTIVVPAYQLLMAIKELASREIPETKFRLQASAAPKYPGIWELCRRLSKSNASDLLLVAGTYPALKENHELVRFDTPMLTPEQMEIYANDLMTRRQKEEFAEQRDIDFALTDHRLGRFRVNIYRQRTSISIAIRHIIEDIPTFDQLNLPNWLENYALKAQGLILISGPNGHGKSTTMAAMIDVINSKSKRNIITIEDPIEYLHQHKSSNVNQREIGIDTSSFNEGLRHIYREAPDVIMIGEMRDRESIAIALEAADTGHLVISSLHANNSVMAINRIVDVFKSEQQQQIRVQLADNLLLSFHQRLLKARNSDARIPAFEKLANSHRVANLIREGKDHQIRNLLVNAEEFVSLDSNLAHLVAERKVEREMARHVCLDQKQFLDMLK</sequence>
<dbReference type="InterPro" id="IPR037257">
    <property type="entry name" value="T2SS_E_N_sf"/>
</dbReference>
<dbReference type="Gene3D" id="3.30.300.160">
    <property type="entry name" value="Type II secretion system, protein E, N-terminal domain"/>
    <property type="match status" value="1"/>
</dbReference>
<name>A0A1M6IIC4_MALRU</name>
<dbReference type="AlphaFoldDB" id="A0A1M6IIC4"/>
<dbReference type="Pfam" id="PF05157">
    <property type="entry name" value="MshEN"/>
    <property type="match status" value="1"/>
</dbReference>
<dbReference type="STRING" id="1122189.SAMN02745165_02121"/>
<dbReference type="PANTHER" id="PTHR30486">
    <property type="entry name" value="TWITCHING MOTILITY PROTEIN PILT"/>
    <property type="match status" value="1"/>
</dbReference>
<dbReference type="RefSeq" id="WP_084092003.1">
    <property type="nucleotide sequence ID" value="NZ_FQZT01000007.1"/>
</dbReference>
<dbReference type="SUPFAM" id="SSF160246">
    <property type="entry name" value="EspE N-terminal domain-like"/>
    <property type="match status" value="1"/>
</dbReference>
<feature type="domain" description="Bacterial type II secretion system protein E" evidence="2">
    <location>
        <begin position="278"/>
        <end position="499"/>
    </location>
</feature>
<dbReference type="InterPro" id="IPR006321">
    <property type="entry name" value="PilT/PilU"/>
</dbReference>